<feature type="compositionally biased region" description="Low complexity" evidence="2">
    <location>
        <begin position="63"/>
        <end position="82"/>
    </location>
</feature>
<evidence type="ECO:0000313" key="4">
    <source>
        <dbReference type="EMBL" id="CAF0827014.1"/>
    </source>
</evidence>
<dbReference type="AlphaFoldDB" id="A0A813UFP4"/>
<feature type="compositionally biased region" description="Basic and acidic residues" evidence="2">
    <location>
        <begin position="338"/>
        <end position="355"/>
    </location>
</feature>
<dbReference type="EMBL" id="CAJOBC010000674">
    <property type="protein sequence ID" value="CAF3613888.1"/>
    <property type="molecule type" value="Genomic_DNA"/>
</dbReference>
<evidence type="ECO:0000256" key="1">
    <source>
        <dbReference type="SAM" id="Coils"/>
    </source>
</evidence>
<dbReference type="OrthoDB" id="306254at2759"/>
<evidence type="ECO:0000256" key="2">
    <source>
        <dbReference type="SAM" id="MobiDB-lite"/>
    </source>
</evidence>
<sequence length="1106" mass="127333">MRILTAREKKFRQKFNSEQEVEAWGKRLKDVEKKLRTLEKRDQHHQRSKSTPHVVKQAKDESSSISEEIPSKKSISTDSHSSLNRTVVRKQPFQVVDSNHDHSEIKTDTNISRHKSNDYDENFDTSIQTTTASAVIPQRKKEPIEIRKPTTVKQVSESEAESFSVIQSDMTSDVSDVEYRIKQLREQLKRKKYELDKLKKDQRRKNKEVLRKQEDELKKQIHSCDTEIQNLRQHVDSMPPIYPVVLTPTTETEKSLSSSIHSIVHGKLKSVELKTVTDKKSQSSSSSSSTTPTRPLSKSPERPIQQTQPRIIANGDARKMRILTPEQSIVEEIQQSISDDKSQQDKSQSKTRDNDYLIFQQKPILHEKKNDDHLVDDKDFFDDDDSISDKQQDKHVTQIQEKKVEQQKSIDLFSPRDDRTNHDAHSISTAERSNNSQVDTDHKTESNKLIKFNILEDEKQKSRSPSPTSLKVKPIDNILKKDVFKDDPWKSSSSSSSSSTNPPSRKKEPEDIKINQEKSIVPPPEKEKSISQIKPTTLPPLGRINSADLSTSDRTSVDYDEDFSDASRSAAVPDKVRQKSSSSSSTLPIPSKKLIEQPMKEDDADNIGIESIQEDLQFSKSQQSSSKTSKSSGEQSEILVLVKKSANNTPRLDPNASLTDHLLLKQHELVSENKLLKSDEKPVVIDEDERKKSPTDESDDTMYDVSEKPDEDGEQEQEDEQLDINENIDDFFLNQQIRTTPTPEDDQEQNQKQGKKISNEQKIDHVTDQFIRTFINEAIKESSVIKQKKLSKNISSVNVTTSSVITHLTKEASEWVSDDETSDDDENIDKKQQTKHENDEDLDAFIRTLSSQANFIDEININGANGVEQDDLKLDLSRLDEKGADEPRIESPRKPAVEEQIKPVVPHTLEDVNDICKRAMTILFQQNRDFSDPSKINKTIPDDYFQISEQVDEIERRSQHAYQSMIYDLCIEILTEMYMPNVRQAQYPWQKAQLIPKRYYRQLNPPRNMNDAQKFVNEKILEMLGLIPRKVQYSKWRNPKRRDQFETVLYDELRRQEPNWINYDQECVEIKLKIADMIFEQILQETLNGCIDVIKRHSSISGATAH</sequence>
<feature type="compositionally biased region" description="Basic and acidic residues" evidence="2">
    <location>
        <begin position="98"/>
        <end position="107"/>
    </location>
</feature>
<name>A0A813UFP4_9BILA</name>
<feature type="region of interest" description="Disordered" evidence="2">
    <location>
        <begin position="274"/>
        <end position="318"/>
    </location>
</feature>
<feature type="compositionally biased region" description="Basic and acidic residues" evidence="2">
    <location>
        <begin position="505"/>
        <end position="516"/>
    </location>
</feature>
<feature type="domain" description="DUF4378" evidence="3">
    <location>
        <begin position="945"/>
        <end position="1085"/>
    </location>
</feature>
<feature type="compositionally biased region" description="Basic and acidic residues" evidence="2">
    <location>
        <begin position="439"/>
        <end position="461"/>
    </location>
</feature>
<dbReference type="PANTHER" id="PTHR13958:SF3">
    <property type="entry name" value="CAP-GLY DOMAIN-CONTAINING PROTEIN-RELATED"/>
    <property type="match status" value="1"/>
</dbReference>
<comment type="caution">
    <text evidence="4">The sequence shown here is derived from an EMBL/GenBank/DDBJ whole genome shotgun (WGS) entry which is preliminary data.</text>
</comment>
<dbReference type="Pfam" id="PF14309">
    <property type="entry name" value="DUF4378"/>
    <property type="match status" value="1"/>
</dbReference>
<feature type="compositionally biased region" description="Basic and acidic residues" evidence="2">
    <location>
        <begin position="387"/>
        <end position="425"/>
    </location>
</feature>
<dbReference type="Proteomes" id="UP000681722">
    <property type="component" value="Unassembled WGS sequence"/>
</dbReference>
<reference evidence="4" key="1">
    <citation type="submission" date="2021-02" db="EMBL/GenBank/DDBJ databases">
        <authorList>
            <person name="Nowell W R."/>
        </authorList>
    </citation>
    <scope>NUCLEOTIDE SEQUENCE</scope>
</reference>
<dbReference type="GO" id="GO:0008017">
    <property type="term" value="F:microtubule binding"/>
    <property type="evidence" value="ECO:0007669"/>
    <property type="project" value="InterPro"/>
</dbReference>
<dbReference type="InterPro" id="IPR028750">
    <property type="entry name" value="CEP350/CC187"/>
</dbReference>
<gene>
    <name evidence="4" type="ORF">GPM918_LOCUS4852</name>
    <name evidence="5" type="ORF">SRO942_LOCUS4853</name>
</gene>
<feature type="region of interest" description="Disordered" evidence="2">
    <location>
        <begin position="335"/>
        <end position="356"/>
    </location>
</feature>
<accession>A0A813UFP4</accession>
<feature type="compositionally biased region" description="Polar residues" evidence="2">
    <location>
        <begin position="426"/>
        <end position="438"/>
    </location>
</feature>
<feature type="coiled-coil region" evidence="1">
    <location>
        <begin position="174"/>
        <end position="234"/>
    </location>
</feature>
<dbReference type="InterPro" id="IPR025486">
    <property type="entry name" value="DUF4378"/>
</dbReference>
<proteinExistence type="predicted"/>
<feature type="compositionally biased region" description="Low complexity" evidence="2">
    <location>
        <begin position="282"/>
        <end position="298"/>
    </location>
</feature>
<keyword evidence="6" id="KW-1185">Reference proteome</keyword>
<keyword evidence="1" id="KW-0175">Coiled coil</keyword>
<dbReference type="PANTHER" id="PTHR13958">
    <property type="entry name" value="CENTROSOME-ASSOCIATED PROTEIN 350"/>
    <property type="match status" value="1"/>
</dbReference>
<feature type="region of interest" description="Disordered" evidence="2">
    <location>
        <begin position="37"/>
        <end position="125"/>
    </location>
</feature>
<dbReference type="EMBL" id="CAJNOQ010000674">
    <property type="protein sequence ID" value="CAF0827014.1"/>
    <property type="molecule type" value="Genomic_DNA"/>
</dbReference>
<dbReference type="GO" id="GO:0034453">
    <property type="term" value="P:microtubule anchoring"/>
    <property type="evidence" value="ECO:0007669"/>
    <property type="project" value="InterPro"/>
</dbReference>
<feature type="compositionally biased region" description="Basic and acidic residues" evidence="2">
    <location>
        <begin position="680"/>
        <end position="695"/>
    </location>
</feature>
<evidence type="ECO:0000259" key="3">
    <source>
        <dbReference type="Pfam" id="PF14309"/>
    </source>
</evidence>
<feature type="compositionally biased region" description="Basic and acidic residues" evidence="2">
    <location>
        <begin position="478"/>
        <end position="489"/>
    </location>
</feature>
<evidence type="ECO:0000313" key="5">
    <source>
        <dbReference type="EMBL" id="CAF3613888.1"/>
    </source>
</evidence>
<dbReference type="Proteomes" id="UP000663829">
    <property type="component" value="Unassembled WGS sequence"/>
</dbReference>
<evidence type="ECO:0000313" key="6">
    <source>
        <dbReference type="Proteomes" id="UP000663829"/>
    </source>
</evidence>
<feature type="region of interest" description="Disordered" evidence="2">
    <location>
        <begin position="814"/>
        <end position="839"/>
    </location>
</feature>
<feature type="compositionally biased region" description="Low complexity" evidence="2">
    <location>
        <begin position="619"/>
        <end position="636"/>
    </location>
</feature>
<feature type="compositionally biased region" description="Acidic residues" evidence="2">
    <location>
        <begin position="816"/>
        <end position="827"/>
    </location>
</feature>
<feature type="compositionally biased region" description="Basic and acidic residues" evidence="2">
    <location>
        <begin position="828"/>
        <end position="838"/>
    </location>
</feature>
<feature type="compositionally biased region" description="Acidic residues" evidence="2">
    <location>
        <begin position="709"/>
        <end position="719"/>
    </location>
</feature>
<feature type="region of interest" description="Disordered" evidence="2">
    <location>
        <begin position="384"/>
        <end position="636"/>
    </location>
</feature>
<feature type="region of interest" description="Disordered" evidence="2">
    <location>
        <begin position="740"/>
        <end position="761"/>
    </location>
</feature>
<feature type="region of interest" description="Disordered" evidence="2">
    <location>
        <begin position="680"/>
        <end position="719"/>
    </location>
</feature>
<protein>
    <recommendedName>
        <fullName evidence="3">DUF4378 domain-containing protein</fullName>
    </recommendedName>
</protein>
<organism evidence="4 6">
    <name type="scientific">Didymodactylos carnosus</name>
    <dbReference type="NCBI Taxonomy" id="1234261"/>
    <lineage>
        <taxon>Eukaryota</taxon>
        <taxon>Metazoa</taxon>
        <taxon>Spiralia</taxon>
        <taxon>Gnathifera</taxon>
        <taxon>Rotifera</taxon>
        <taxon>Eurotatoria</taxon>
        <taxon>Bdelloidea</taxon>
        <taxon>Philodinida</taxon>
        <taxon>Philodinidae</taxon>
        <taxon>Didymodactylos</taxon>
    </lineage>
</organism>
<dbReference type="GO" id="GO:0005813">
    <property type="term" value="C:centrosome"/>
    <property type="evidence" value="ECO:0007669"/>
    <property type="project" value="InterPro"/>
</dbReference>